<sequence>MTDLTFREAGPADVAGVVALVESAYRGESSRAGWTTEAGLLDGRRTDEDAVAAVLADPDATVLLAERDGRTLGCCELRRAGELAYFGMFAVDPASQGGGIGRRLLTHADAEAVRRWGAPAMEMTVIAQRRDLIAWYERLGFAATGERRPFPHGDERFGRPRRDDLEFVVLRRPTGAAS</sequence>
<dbReference type="SUPFAM" id="SSF55729">
    <property type="entry name" value="Acyl-CoA N-acyltransferases (Nat)"/>
    <property type="match status" value="1"/>
</dbReference>
<feature type="domain" description="N-acetyltransferase" evidence="1">
    <location>
        <begin position="4"/>
        <end position="162"/>
    </location>
</feature>
<evidence type="ECO:0000313" key="3">
    <source>
        <dbReference type="Proteomes" id="UP000533269"/>
    </source>
</evidence>
<dbReference type="Pfam" id="PF13508">
    <property type="entry name" value="Acetyltransf_7"/>
    <property type="match status" value="1"/>
</dbReference>
<dbReference type="InterPro" id="IPR000182">
    <property type="entry name" value="GNAT_dom"/>
</dbReference>
<gene>
    <name evidence="2" type="ORF">FHR75_000794</name>
</gene>
<name>A0A7W4TJD2_KINRA</name>
<proteinExistence type="predicted"/>
<keyword evidence="2" id="KW-0687">Ribonucleoprotein</keyword>
<reference evidence="2 3" key="1">
    <citation type="submission" date="2020-08" db="EMBL/GenBank/DDBJ databases">
        <title>The Agave Microbiome: Exploring the role of microbial communities in plant adaptations to desert environments.</title>
        <authorList>
            <person name="Partida-Martinez L.P."/>
        </authorList>
    </citation>
    <scope>NUCLEOTIDE SEQUENCE [LARGE SCALE GENOMIC DNA]</scope>
    <source>
        <strain evidence="2 3">AS2.23</strain>
    </source>
</reference>
<accession>A0A7W4TJD2</accession>
<dbReference type="InterPro" id="IPR050276">
    <property type="entry name" value="MshD_Acetyltransferase"/>
</dbReference>
<dbReference type="Gene3D" id="3.40.630.30">
    <property type="match status" value="1"/>
</dbReference>
<dbReference type="Proteomes" id="UP000533269">
    <property type="component" value="Unassembled WGS sequence"/>
</dbReference>
<dbReference type="GO" id="GO:0016747">
    <property type="term" value="F:acyltransferase activity, transferring groups other than amino-acyl groups"/>
    <property type="evidence" value="ECO:0007669"/>
    <property type="project" value="InterPro"/>
</dbReference>
<comment type="caution">
    <text evidence="2">The sequence shown here is derived from an EMBL/GenBank/DDBJ whole genome shotgun (WGS) entry which is preliminary data.</text>
</comment>
<reference evidence="2 3" key="2">
    <citation type="submission" date="2020-08" db="EMBL/GenBank/DDBJ databases">
        <authorList>
            <person name="Partida-Martinez L."/>
            <person name="Huntemann M."/>
            <person name="Clum A."/>
            <person name="Wang J."/>
            <person name="Palaniappan K."/>
            <person name="Ritter S."/>
            <person name="Chen I.-M."/>
            <person name="Stamatis D."/>
            <person name="Reddy T."/>
            <person name="O'Malley R."/>
            <person name="Daum C."/>
            <person name="Shapiro N."/>
            <person name="Ivanova N."/>
            <person name="Kyrpides N."/>
            <person name="Woyke T."/>
        </authorList>
    </citation>
    <scope>NUCLEOTIDE SEQUENCE [LARGE SCALE GENOMIC DNA]</scope>
    <source>
        <strain evidence="2 3">AS2.23</strain>
    </source>
</reference>
<dbReference type="PROSITE" id="PS51186">
    <property type="entry name" value="GNAT"/>
    <property type="match status" value="1"/>
</dbReference>
<dbReference type="PANTHER" id="PTHR43617">
    <property type="entry name" value="L-AMINO ACID N-ACETYLTRANSFERASE"/>
    <property type="match status" value="1"/>
</dbReference>
<dbReference type="GO" id="GO:0005840">
    <property type="term" value="C:ribosome"/>
    <property type="evidence" value="ECO:0007669"/>
    <property type="project" value="UniProtKB-KW"/>
</dbReference>
<evidence type="ECO:0000313" key="2">
    <source>
        <dbReference type="EMBL" id="MBB2900006.1"/>
    </source>
</evidence>
<dbReference type="CDD" id="cd04301">
    <property type="entry name" value="NAT_SF"/>
    <property type="match status" value="1"/>
</dbReference>
<protein>
    <submittedName>
        <fullName evidence="2">Ribosomal protein S18 acetylase RimI-like enzyme</fullName>
    </submittedName>
</protein>
<dbReference type="AlphaFoldDB" id="A0A7W4TJD2"/>
<keyword evidence="2" id="KW-0689">Ribosomal protein</keyword>
<dbReference type="RefSeq" id="WP_183390439.1">
    <property type="nucleotide sequence ID" value="NZ_JACHVY010000001.1"/>
</dbReference>
<dbReference type="InterPro" id="IPR016181">
    <property type="entry name" value="Acyl_CoA_acyltransferase"/>
</dbReference>
<dbReference type="PANTHER" id="PTHR43617:SF9">
    <property type="entry name" value="GNAT FAMILY ACETYLTRANSFERASE"/>
    <property type="match status" value="1"/>
</dbReference>
<organism evidence="2 3">
    <name type="scientific">Kineococcus radiotolerans</name>
    <dbReference type="NCBI Taxonomy" id="131568"/>
    <lineage>
        <taxon>Bacteria</taxon>
        <taxon>Bacillati</taxon>
        <taxon>Actinomycetota</taxon>
        <taxon>Actinomycetes</taxon>
        <taxon>Kineosporiales</taxon>
        <taxon>Kineosporiaceae</taxon>
        <taxon>Kineococcus</taxon>
    </lineage>
</organism>
<evidence type="ECO:0000259" key="1">
    <source>
        <dbReference type="PROSITE" id="PS51186"/>
    </source>
</evidence>
<dbReference type="EMBL" id="JACHVY010000001">
    <property type="protein sequence ID" value="MBB2900006.1"/>
    <property type="molecule type" value="Genomic_DNA"/>
</dbReference>